<organism evidence="1 2">
    <name type="scientific">Geodia barretti</name>
    <name type="common">Barrett's horny sponge</name>
    <dbReference type="NCBI Taxonomy" id="519541"/>
    <lineage>
        <taxon>Eukaryota</taxon>
        <taxon>Metazoa</taxon>
        <taxon>Porifera</taxon>
        <taxon>Demospongiae</taxon>
        <taxon>Heteroscleromorpha</taxon>
        <taxon>Tetractinellida</taxon>
        <taxon>Astrophorina</taxon>
        <taxon>Geodiidae</taxon>
        <taxon>Geodia</taxon>
    </lineage>
</organism>
<proteinExistence type="predicted"/>
<evidence type="ECO:0000313" key="2">
    <source>
        <dbReference type="Proteomes" id="UP001174909"/>
    </source>
</evidence>
<dbReference type="AlphaFoldDB" id="A0AA35W6I2"/>
<reference evidence="1" key="1">
    <citation type="submission" date="2023-03" db="EMBL/GenBank/DDBJ databases">
        <authorList>
            <person name="Steffen K."/>
            <person name="Cardenas P."/>
        </authorList>
    </citation>
    <scope>NUCLEOTIDE SEQUENCE</scope>
</reference>
<gene>
    <name evidence="1" type="ORF">GBAR_LOCUS3311</name>
</gene>
<name>A0AA35W6I2_GEOBA</name>
<comment type="caution">
    <text evidence="1">The sequence shown here is derived from an EMBL/GenBank/DDBJ whole genome shotgun (WGS) entry which is preliminary data.</text>
</comment>
<feature type="non-terminal residue" evidence="1">
    <location>
        <position position="57"/>
    </location>
</feature>
<accession>A0AA35W6I2</accession>
<dbReference type="Proteomes" id="UP001174909">
    <property type="component" value="Unassembled WGS sequence"/>
</dbReference>
<keyword evidence="2" id="KW-1185">Reference proteome</keyword>
<sequence length="57" mass="6325">MKPPPYVPQPNASLLETLRIHPASGKSSPLASAFNSYLYNIAMNIRVTECCHKLLKI</sequence>
<evidence type="ECO:0000313" key="1">
    <source>
        <dbReference type="EMBL" id="CAI8002028.1"/>
    </source>
</evidence>
<dbReference type="EMBL" id="CASHTH010000459">
    <property type="protein sequence ID" value="CAI8002028.1"/>
    <property type="molecule type" value="Genomic_DNA"/>
</dbReference>
<protein>
    <submittedName>
        <fullName evidence="1">Uncharacterized protein</fullName>
    </submittedName>
</protein>